<keyword evidence="13" id="KW-0238">DNA-binding</keyword>
<dbReference type="GO" id="GO:0016787">
    <property type="term" value="F:hydrolase activity"/>
    <property type="evidence" value="ECO:0007669"/>
    <property type="project" value="UniProtKB-KW"/>
</dbReference>
<evidence type="ECO:0000256" key="5">
    <source>
        <dbReference type="ARBA" id="ARBA00021796"/>
    </source>
</evidence>
<dbReference type="InterPro" id="IPR006165">
    <property type="entry name" value="Ku70"/>
</dbReference>
<evidence type="ECO:0000256" key="12">
    <source>
        <dbReference type="ARBA" id="ARBA00022895"/>
    </source>
</evidence>
<keyword evidence="21" id="KW-1185">Reference proteome</keyword>
<dbReference type="OrthoDB" id="3249161at2759"/>
<gene>
    <name evidence="20" type="ORF">HG537_0G00170</name>
</gene>
<keyword evidence="8" id="KW-0227">DNA damage</keyword>
<evidence type="ECO:0000256" key="14">
    <source>
        <dbReference type="ARBA" id="ARBA00023172"/>
    </source>
</evidence>
<dbReference type="AlphaFoldDB" id="A0A7H9HVK7"/>
<evidence type="ECO:0000256" key="4">
    <source>
        <dbReference type="ARBA" id="ARBA00012551"/>
    </source>
</evidence>
<evidence type="ECO:0000256" key="3">
    <source>
        <dbReference type="ARBA" id="ARBA00005240"/>
    </source>
</evidence>
<sequence length="589" mass="68549">MSDYDVAPNGQDTQTKGYRKYDIHEGIIFCIELSEGMFSELEELNYKVQLVEILETLDLLMSQLVITRPSTGIGCYFYNCARSDTKDGIFSLFSLRDINARNMKKLSDLLEDLQYGRTSLREFFAFDVEKRTPLESLLELVRDEFVRDIPDQKAFNNKKIFLFTDNDSPPEASDPAAKSRLRYLVNDLDDRFINFTTFFIGTETRPFDNSFYSDILRLGASTRANTEYDGPNTTPISATIIKSRVLRKQEIKRIMFQCPLILDEASKLIVGAKGYTIIGHEKPGVRYKLVYENEEVRQEAYSHRKYLNAKTGEETKEGLTKVFPYGDLEINLSDKEFAEMKKDYAEEESFLKAIGFKSTESSLHYYNNIEKAVFVVPDETRYEGSIKTLSFLFNNLKRKEKVAIVWGKLKSNSNPAIFILSPSDDLSPNEGFYLYRVPFLDELRRFPQVLGNLNIIPSDDYENLKEVTAKIVGYFNLKNGYEPSEFKNPSLQKYFKVLHDYLLQVEEEPEKDDKEWHKLKMLEEDDSLRKISQIRDKIMDSNASDDPQMQRLSKYMKIWNSLYDRIHEQCTVEDAPKIKRNKTFNTFNL</sequence>
<evidence type="ECO:0000256" key="17">
    <source>
        <dbReference type="ARBA" id="ARBA00031811"/>
    </source>
</evidence>
<comment type="similarity">
    <text evidence="3">Belongs to the ku70 family.</text>
</comment>
<dbReference type="PANTHER" id="PTHR12604">
    <property type="entry name" value="KU AUTOANTIGEN DNA HELICASE"/>
    <property type="match status" value="1"/>
</dbReference>
<evidence type="ECO:0000256" key="10">
    <source>
        <dbReference type="ARBA" id="ARBA00022806"/>
    </source>
</evidence>
<dbReference type="InterPro" id="IPR006164">
    <property type="entry name" value="DNA_bd_Ku70/Ku80"/>
</dbReference>
<evidence type="ECO:0000256" key="2">
    <source>
        <dbReference type="ARBA" id="ARBA00004574"/>
    </source>
</evidence>
<dbReference type="InterPro" id="IPR002035">
    <property type="entry name" value="VWF_A"/>
</dbReference>
<evidence type="ECO:0000256" key="8">
    <source>
        <dbReference type="ARBA" id="ARBA00022763"/>
    </source>
</evidence>
<keyword evidence="7" id="KW-0547">Nucleotide-binding</keyword>
<dbReference type="SMART" id="SM00559">
    <property type="entry name" value="Ku78"/>
    <property type="match status" value="1"/>
</dbReference>
<dbReference type="GO" id="GO:0006310">
    <property type="term" value="P:DNA recombination"/>
    <property type="evidence" value="ECO:0007669"/>
    <property type="project" value="UniProtKB-KW"/>
</dbReference>
<protein>
    <recommendedName>
        <fullName evidence="5">ATP-dependent DNA helicase II subunit 1</fullName>
        <ecNumber evidence="4">3.6.4.12</ecNumber>
    </recommendedName>
    <alternativeName>
        <fullName evidence="17">ATP-dependent DNA helicase II subunit Ku70</fullName>
    </alternativeName>
</protein>
<keyword evidence="15" id="KW-0234">DNA repair</keyword>
<dbReference type="InterPro" id="IPR005160">
    <property type="entry name" value="Ku_C"/>
</dbReference>
<keyword evidence="6" id="KW-0158">Chromosome</keyword>
<evidence type="ECO:0000256" key="11">
    <source>
        <dbReference type="ARBA" id="ARBA00022840"/>
    </source>
</evidence>
<dbReference type="GO" id="GO:0000723">
    <property type="term" value="P:telomere maintenance"/>
    <property type="evidence" value="ECO:0007669"/>
    <property type="project" value="InterPro"/>
</dbReference>
<dbReference type="Gene3D" id="1.10.1600.10">
    <property type="match status" value="1"/>
</dbReference>
<evidence type="ECO:0000256" key="16">
    <source>
        <dbReference type="ARBA" id="ARBA00023242"/>
    </source>
</evidence>
<evidence type="ECO:0000256" key="18">
    <source>
        <dbReference type="PIRSR" id="PIRSR003033-1"/>
    </source>
</evidence>
<evidence type="ECO:0000259" key="19">
    <source>
        <dbReference type="PROSITE" id="PS50234"/>
    </source>
</evidence>
<dbReference type="PROSITE" id="PS50234">
    <property type="entry name" value="VWFA"/>
    <property type="match status" value="1"/>
</dbReference>
<dbReference type="InterPro" id="IPR047087">
    <property type="entry name" value="KU70_core_dom"/>
</dbReference>
<dbReference type="EMBL" id="CP059273">
    <property type="protein sequence ID" value="QLQ81764.1"/>
    <property type="molecule type" value="Genomic_DNA"/>
</dbReference>
<dbReference type="Gene3D" id="2.40.290.10">
    <property type="match status" value="1"/>
</dbReference>
<evidence type="ECO:0000256" key="15">
    <source>
        <dbReference type="ARBA" id="ARBA00023204"/>
    </source>
</evidence>
<evidence type="ECO:0000256" key="7">
    <source>
        <dbReference type="ARBA" id="ARBA00022741"/>
    </source>
</evidence>
<dbReference type="Pfam" id="PF03730">
    <property type="entry name" value="Ku_C"/>
    <property type="match status" value="1"/>
</dbReference>
<keyword evidence="12" id="KW-0779">Telomere</keyword>
<dbReference type="GO" id="GO:0042162">
    <property type="term" value="F:telomeric DNA binding"/>
    <property type="evidence" value="ECO:0007669"/>
    <property type="project" value="InterPro"/>
</dbReference>
<dbReference type="GO" id="GO:0000781">
    <property type="term" value="C:chromosome, telomeric region"/>
    <property type="evidence" value="ECO:0007669"/>
    <property type="project" value="UniProtKB-SubCell"/>
</dbReference>
<keyword evidence="14" id="KW-0233">DNA recombination</keyword>
<dbReference type="GO" id="GO:0003690">
    <property type="term" value="F:double-stranded DNA binding"/>
    <property type="evidence" value="ECO:0007669"/>
    <property type="project" value="TreeGrafter"/>
</dbReference>
<feature type="active site" description="Schiff-base intermediate with DNA; for 5'-deoxyribose-5-phosphate lyase activity" evidence="18">
    <location>
        <position position="20"/>
    </location>
</feature>
<dbReference type="GO" id="GO:0005524">
    <property type="term" value="F:ATP binding"/>
    <property type="evidence" value="ECO:0007669"/>
    <property type="project" value="UniProtKB-KW"/>
</dbReference>
<dbReference type="PANTHER" id="PTHR12604:SF2">
    <property type="entry name" value="X-RAY REPAIR CROSS-COMPLEMENTING PROTEIN 6"/>
    <property type="match status" value="1"/>
</dbReference>
<evidence type="ECO:0000256" key="1">
    <source>
        <dbReference type="ARBA" id="ARBA00004123"/>
    </source>
</evidence>
<dbReference type="Pfam" id="PF02735">
    <property type="entry name" value="Ku"/>
    <property type="match status" value="1"/>
</dbReference>
<proteinExistence type="inferred from homology"/>
<dbReference type="InterPro" id="IPR036465">
    <property type="entry name" value="vWFA_dom_sf"/>
</dbReference>
<dbReference type="GO" id="GO:0043564">
    <property type="term" value="C:Ku70:Ku80 complex"/>
    <property type="evidence" value="ECO:0007669"/>
    <property type="project" value="InterPro"/>
</dbReference>
<keyword evidence="16" id="KW-0539">Nucleus</keyword>
<accession>A0A7H9HVK7</accession>
<dbReference type="InterPro" id="IPR016194">
    <property type="entry name" value="SPOC-like_C_dom_sf"/>
</dbReference>
<keyword evidence="10" id="KW-0347">Helicase</keyword>
<dbReference type="EC" id="3.6.4.12" evidence="4"/>
<dbReference type="GO" id="GO:0006303">
    <property type="term" value="P:double-strand break repair via nonhomologous end joining"/>
    <property type="evidence" value="ECO:0007669"/>
    <property type="project" value="InterPro"/>
</dbReference>
<evidence type="ECO:0000313" key="21">
    <source>
        <dbReference type="Proteomes" id="UP000510647"/>
    </source>
</evidence>
<dbReference type="GO" id="GO:0003684">
    <property type="term" value="F:damaged DNA binding"/>
    <property type="evidence" value="ECO:0007669"/>
    <property type="project" value="InterPro"/>
</dbReference>
<dbReference type="Proteomes" id="UP000510647">
    <property type="component" value="Chromosome 7"/>
</dbReference>
<dbReference type="Pfam" id="PF03731">
    <property type="entry name" value="Ku_N"/>
    <property type="match status" value="1"/>
</dbReference>
<organism evidence="20 21">
    <name type="scientific">Torulaspora globosa</name>
    <dbReference type="NCBI Taxonomy" id="48254"/>
    <lineage>
        <taxon>Eukaryota</taxon>
        <taxon>Fungi</taxon>
        <taxon>Dikarya</taxon>
        <taxon>Ascomycota</taxon>
        <taxon>Saccharomycotina</taxon>
        <taxon>Saccharomycetes</taxon>
        <taxon>Saccharomycetales</taxon>
        <taxon>Saccharomycetaceae</taxon>
        <taxon>Torulaspora</taxon>
    </lineage>
</organism>
<dbReference type="SUPFAM" id="SSF53300">
    <property type="entry name" value="vWA-like"/>
    <property type="match status" value="1"/>
</dbReference>
<reference evidence="20 21" key="1">
    <citation type="submission" date="2020-06" db="EMBL/GenBank/DDBJ databases">
        <title>The yeast mating-type switching endonuclease HO is a domesticated member of an unorthodox homing genetic element family.</title>
        <authorList>
            <person name="Coughlan A.Y."/>
            <person name="Lombardi L."/>
            <person name="Braun-Galleani S."/>
            <person name="Martos A.R."/>
            <person name="Galeote V."/>
            <person name="Bigey F."/>
            <person name="Dequin S."/>
            <person name="Byrne K.P."/>
            <person name="Wolfe K.H."/>
        </authorList>
    </citation>
    <scope>NUCLEOTIDE SEQUENCE [LARGE SCALE GENOMIC DNA]</scope>
    <source>
        <strain evidence="20 21">CBS2947</strain>
    </source>
</reference>
<name>A0A7H9HVK7_9SACH</name>
<evidence type="ECO:0000256" key="9">
    <source>
        <dbReference type="ARBA" id="ARBA00022801"/>
    </source>
</evidence>
<keyword evidence="9" id="KW-0378">Hydrolase</keyword>
<dbReference type="InterPro" id="IPR005161">
    <property type="entry name" value="Ku_N"/>
</dbReference>
<dbReference type="SUPFAM" id="SSF100939">
    <property type="entry name" value="SPOC domain-like"/>
    <property type="match status" value="1"/>
</dbReference>
<dbReference type="Gene3D" id="3.40.50.410">
    <property type="entry name" value="von Willebrand factor, type A domain"/>
    <property type="match status" value="1"/>
</dbReference>
<evidence type="ECO:0000313" key="20">
    <source>
        <dbReference type="EMBL" id="QLQ81764.1"/>
    </source>
</evidence>
<keyword evidence="11" id="KW-0067">ATP-binding</keyword>
<evidence type="ECO:0000256" key="13">
    <source>
        <dbReference type="ARBA" id="ARBA00023125"/>
    </source>
</evidence>
<dbReference type="CDD" id="cd00788">
    <property type="entry name" value="KU70"/>
    <property type="match status" value="1"/>
</dbReference>
<comment type="subcellular location">
    <subcellularLocation>
        <location evidence="2">Chromosome</location>
        <location evidence="2">Telomere</location>
    </subcellularLocation>
    <subcellularLocation>
        <location evidence="1">Nucleus</location>
    </subcellularLocation>
</comment>
<feature type="domain" description="VWFA" evidence="19">
    <location>
        <begin position="26"/>
        <end position="245"/>
    </location>
</feature>
<evidence type="ECO:0000256" key="6">
    <source>
        <dbReference type="ARBA" id="ARBA00022454"/>
    </source>
</evidence>
<dbReference type="GO" id="GO:0003678">
    <property type="term" value="F:DNA helicase activity"/>
    <property type="evidence" value="ECO:0007669"/>
    <property type="project" value="UniProtKB-EC"/>
</dbReference>
<dbReference type="PIRSF" id="PIRSF003033">
    <property type="entry name" value="Ku70"/>
    <property type="match status" value="1"/>
</dbReference>